<reference evidence="1" key="1">
    <citation type="submission" date="2018-05" db="EMBL/GenBank/DDBJ databases">
        <authorList>
            <person name="Lanie J.A."/>
            <person name="Ng W.-L."/>
            <person name="Kazmierczak K.M."/>
            <person name="Andrzejewski T.M."/>
            <person name="Davidsen T.M."/>
            <person name="Wayne K.J."/>
            <person name="Tettelin H."/>
            <person name="Glass J.I."/>
            <person name="Rusch D."/>
            <person name="Podicherti R."/>
            <person name="Tsui H.-C.T."/>
            <person name="Winkler M.E."/>
        </authorList>
    </citation>
    <scope>NUCLEOTIDE SEQUENCE</scope>
</reference>
<sequence length="27" mass="3294">MTIVLDEHILREQLVEYYRFAEKLGLN</sequence>
<dbReference type="AlphaFoldDB" id="A0A382ZLQ2"/>
<proteinExistence type="predicted"/>
<gene>
    <name evidence="1" type="ORF">METZ01_LOCUS449248</name>
</gene>
<evidence type="ECO:0000313" key="1">
    <source>
        <dbReference type="EMBL" id="SVD96394.1"/>
    </source>
</evidence>
<dbReference type="EMBL" id="UINC01184932">
    <property type="protein sequence ID" value="SVD96394.1"/>
    <property type="molecule type" value="Genomic_DNA"/>
</dbReference>
<feature type="non-terminal residue" evidence="1">
    <location>
        <position position="27"/>
    </location>
</feature>
<accession>A0A382ZLQ2</accession>
<organism evidence="1">
    <name type="scientific">marine metagenome</name>
    <dbReference type="NCBI Taxonomy" id="408172"/>
    <lineage>
        <taxon>unclassified sequences</taxon>
        <taxon>metagenomes</taxon>
        <taxon>ecological metagenomes</taxon>
    </lineage>
</organism>
<name>A0A382ZLQ2_9ZZZZ</name>
<protein>
    <submittedName>
        <fullName evidence="1">Uncharacterized protein</fullName>
    </submittedName>
</protein>